<dbReference type="CDD" id="cd15482">
    <property type="entry name" value="Sialidase_non-viral"/>
    <property type="match status" value="1"/>
</dbReference>
<proteinExistence type="predicted"/>
<feature type="region of interest" description="Disordered" evidence="1">
    <location>
        <begin position="400"/>
        <end position="422"/>
    </location>
</feature>
<dbReference type="Gene3D" id="2.120.10.10">
    <property type="match status" value="1"/>
</dbReference>
<evidence type="ECO:0000313" key="3">
    <source>
        <dbReference type="EMBL" id="MDA3624385.1"/>
    </source>
</evidence>
<comment type="caution">
    <text evidence="3">The sequence shown here is derived from an EMBL/GenBank/DDBJ whole genome shotgun (WGS) entry which is preliminary data.</text>
</comment>
<evidence type="ECO:0000256" key="1">
    <source>
        <dbReference type="SAM" id="MobiDB-lite"/>
    </source>
</evidence>
<name>A0ABT4URP5_9PSEU</name>
<evidence type="ECO:0000313" key="4">
    <source>
        <dbReference type="Proteomes" id="UP001210380"/>
    </source>
</evidence>
<gene>
    <name evidence="3" type="ORF">OU415_02985</name>
</gene>
<organism evidence="3 4">
    <name type="scientific">Saccharopolyspora oryzae</name>
    <dbReference type="NCBI Taxonomy" id="2997343"/>
    <lineage>
        <taxon>Bacteria</taxon>
        <taxon>Bacillati</taxon>
        <taxon>Actinomycetota</taxon>
        <taxon>Actinomycetes</taxon>
        <taxon>Pseudonocardiales</taxon>
        <taxon>Pseudonocardiaceae</taxon>
        <taxon>Saccharopolyspora</taxon>
    </lineage>
</organism>
<dbReference type="Proteomes" id="UP001210380">
    <property type="component" value="Unassembled WGS sequence"/>
</dbReference>
<feature type="chain" id="PRO_5046278771" evidence="2">
    <location>
        <begin position="26"/>
        <end position="422"/>
    </location>
</feature>
<dbReference type="PANTHER" id="PTHR38792:SF3">
    <property type="entry name" value="BNR_ASP-BOX REPEAT DOMAIN PROTEIN (AFU_ORTHOLOGUE AFUA_7G06430)-RELATED"/>
    <property type="match status" value="1"/>
</dbReference>
<dbReference type="EMBL" id="JAQGLA010000003">
    <property type="protein sequence ID" value="MDA3624385.1"/>
    <property type="molecule type" value="Genomic_DNA"/>
</dbReference>
<reference evidence="3 4" key="1">
    <citation type="submission" date="2022-11" db="EMBL/GenBank/DDBJ databases">
        <title>Draft genome sequence of Saccharopolyspora sp. WRP15-2 isolated from rhizosphere soils of wild rice in Thailand.</title>
        <authorList>
            <person name="Duangmal K."/>
            <person name="Kammanee S."/>
            <person name="Muangham S."/>
        </authorList>
    </citation>
    <scope>NUCLEOTIDE SEQUENCE [LARGE SCALE GENOMIC DNA]</scope>
    <source>
        <strain evidence="3 4">WRP15-2</strain>
    </source>
</reference>
<dbReference type="SUPFAM" id="SSF50939">
    <property type="entry name" value="Sialidases"/>
    <property type="match status" value="1"/>
</dbReference>
<keyword evidence="4" id="KW-1185">Reference proteome</keyword>
<dbReference type="InterPro" id="IPR036278">
    <property type="entry name" value="Sialidase_sf"/>
</dbReference>
<accession>A0ABT4URP5</accession>
<evidence type="ECO:0000256" key="2">
    <source>
        <dbReference type="SAM" id="SignalP"/>
    </source>
</evidence>
<feature type="signal peptide" evidence="2">
    <location>
        <begin position="1"/>
        <end position="25"/>
    </location>
</feature>
<protein>
    <submittedName>
        <fullName evidence="3">Sialidase family protein</fullName>
    </submittedName>
</protein>
<keyword evidence="2" id="KW-0732">Signal</keyword>
<dbReference type="RefSeq" id="WP_270946954.1">
    <property type="nucleotide sequence ID" value="NZ_JAQGLA010000003.1"/>
</dbReference>
<sequence length="422" mass="45695">MLVRKLRAVLSVSLSVLLLVGFQQLATGDPGPGVEPSDVDRGELVREGGSSYPRLVRLQNSGDANGRVLVSMTTYADKAGFAVIYGSDDDGATFEPVGEIRDPEGADEKGMCCSTLYELPQQVGDMPAGTLLWAGTAGVGADPEERRSSIRLWRSDDHGKTWNFLSTIVQAPQGPGVWEPEFTVSEQGDLVVFYSDDGDPKHDQKMVQMRSADGRNWTDLRETIVNDKFTVRPGMAGVRKLPDGTYVMGYEVCNYDPVHICTIWTRKSQDGWDFGDPYDLGTEVVSDTGGQPLGTPTIAWAPGPNPNGRILLAYQMLANEGGGWAPGNGRTLLVNDDPSDLSRGWREIPSPVQISYNQGSVCRNFSPTLLPTRDGKSVIHVTTDFEKYIGGPCEAFHATGPIDGATTAAPPQAHPIDPRPDR</sequence>
<dbReference type="PANTHER" id="PTHR38792">
    <property type="entry name" value="BNR/ASP-BOX REPEAT DOMAIN PROTEIN (AFU_ORTHOLOGUE AFUA_7G06430)-RELATED"/>
    <property type="match status" value="1"/>
</dbReference>